<evidence type="ECO:0000313" key="1">
    <source>
        <dbReference type="EMBL" id="TXG67179.1"/>
    </source>
</evidence>
<dbReference type="Proteomes" id="UP000323000">
    <property type="component" value="Chromosome 3"/>
</dbReference>
<dbReference type="InterPro" id="IPR040256">
    <property type="entry name" value="At4g02000-like"/>
</dbReference>
<keyword evidence="2" id="KW-1185">Reference proteome</keyword>
<gene>
    <name evidence="1" type="ORF">EZV62_008454</name>
</gene>
<reference evidence="2" key="1">
    <citation type="journal article" date="2019" name="Gigascience">
        <title>De novo genome assembly of the endangered Acer yangbiense, a plant species with extremely small populations endemic to Yunnan Province, China.</title>
        <authorList>
            <person name="Yang J."/>
            <person name="Wariss H.M."/>
            <person name="Tao L."/>
            <person name="Zhang R."/>
            <person name="Yun Q."/>
            <person name="Hollingsworth P."/>
            <person name="Dao Z."/>
            <person name="Luo G."/>
            <person name="Guo H."/>
            <person name="Ma Y."/>
            <person name="Sun W."/>
        </authorList>
    </citation>
    <scope>NUCLEOTIDE SEQUENCE [LARGE SCALE GENOMIC DNA]</scope>
    <source>
        <strain evidence="2">cv. Malutang</strain>
    </source>
</reference>
<dbReference type="AlphaFoldDB" id="A0A5C7IE12"/>
<proteinExistence type="predicted"/>
<name>A0A5C7IE12_9ROSI</name>
<dbReference type="PANTHER" id="PTHR31286:SF167">
    <property type="entry name" value="OS09G0268800 PROTEIN"/>
    <property type="match status" value="1"/>
</dbReference>
<sequence length="377" mass="40986">MDVSDVAKLCESLTLRDKEGPLMPLRAMLKDDGEKRLALRLVDVEIEVVGGNVFSFTFRCVEDRCQVLLGRPWRFDKALLTLAKPRGRGDINEMSFNRVAFWVQIHNVPLLYMAKEIGVFLGNMVGEFREIDVGPSRECVGKFIRVRVVVNVDEPLHRILCLDVLGDGKETTLLLRECLVEAEGDSPKDFNLLFGPWMKVASLVKRNDFNQLEIGGKEMRGPVSGTIGATRQAVSTVIGSLPTIVGVKGLLDCSVTGAVSVMGLGNQVGVSVEAVGGVENTLDQTKGVSGMDLDYGLGNSFMGKVYPNGPSSSIVEQIGAGMSVGPKVGKWKRWARDGVKINNGVRSETSLGKRSLVDIDVLTEKKLKLNMTNECGG</sequence>
<evidence type="ECO:0000313" key="2">
    <source>
        <dbReference type="Proteomes" id="UP000323000"/>
    </source>
</evidence>
<protein>
    <submittedName>
        <fullName evidence="1">Uncharacterized protein</fullName>
    </submittedName>
</protein>
<organism evidence="1 2">
    <name type="scientific">Acer yangbiense</name>
    <dbReference type="NCBI Taxonomy" id="1000413"/>
    <lineage>
        <taxon>Eukaryota</taxon>
        <taxon>Viridiplantae</taxon>
        <taxon>Streptophyta</taxon>
        <taxon>Embryophyta</taxon>
        <taxon>Tracheophyta</taxon>
        <taxon>Spermatophyta</taxon>
        <taxon>Magnoliopsida</taxon>
        <taxon>eudicotyledons</taxon>
        <taxon>Gunneridae</taxon>
        <taxon>Pentapetalae</taxon>
        <taxon>rosids</taxon>
        <taxon>malvids</taxon>
        <taxon>Sapindales</taxon>
        <taxon>Sapindaceae</taxon>
        <taxon>Hippocastanoideae</taxon>
        <taxon>Acereae</taxon>
        <taxon>Acer</taxon>
    </lineage>
</organism>
<accession>A0A5C7IE12</accession>
<comment type="caution">
    <text evidence="1">The sequence shown here is derived from an EMBL/GenBank/DDBJ whole genome shotgun (WGS) entry which is preliminary data.</text>
</comment>
<dbReference type="EMBL" id="VAHF01000003">
    <property type="protein sequence ID" value="TXG67179.1"/>
    <property type="molecule type" value="Genomic_DNA"/>
</dbReference>
<dbReference type="OrthoDB" id="2219495at2759"/>
<dbReference type="PANTHER" id="PTHR31286">
    <property type="entry name" value="GLYCINE-RICH CELL WALL STRUCTURAL PROTEIN 1.8-LIKE"/>
    <property type="match status" value="1"/>
</dbReference>